<keyword evidence="6 9" id="KW-0418">Kinase</keyword>
<dbReference type="Proteomes" id="UP000238350">
    <property type="component" value="Unassembled WGS sequence"/>
</dbReference>
<evidence type="ECO:0000313" key="9">
    <source>
        <dbReference type="EMBL" id="PRT53586.1"/>
    </source>
</evidence>
<evidence type="ECO:0000256" key="5">
    <source>
        <dbReference type="ARBA" id="ARBA00022741"/>
    </source>
</evidence>
<protein>
    <recommendedName>
        <fullName evidence="3">Polynucleotide 5'-hydroxyl-kinase GRC3</fullName>
    </recommendedName>
    <alternativeName>
        <fullName evidence="2">Polynucleotide 5'-hydroxyl-kinase grc3</fullName>
    </alternativeName>
</protein>
<dbReference type="GO" id="GO:0005634">
    <property type="term" value="C:nucleus"/>
    <property type="evidence" value="ECO:0007669"/>
    <property type="project" value="TreeGrafter"/>
</dbReference>
<evidence type="ECO:0000256" key="2">
    <source>
        <dbReference type="ARBA" id="ARBA00018706"/>
    </source>
</evidence>
<keyword evidence="7" id="KW-0067">ATP-binding</keyword>
<dbReference type="GeneID" id="36514955"/>
<evidence type="ECO:0000256" key="3">
    <source>
        <dbReference type="ARBA" id="ARBA00019824"/>
    </source>
</evidence>
<evidence type="ECO:0000256" key="6">
    <source>
        <dbReference type="ARBA" id="ARBA00022777"/>
    </source>
</evidence>
<dbReference type="SUPFAM" id="SSF52540">
    <property type="entry name" value="P-loop containing nucleoside triphosphate hydrolases"/>
    <property type="match status" value="1"/>
</dbReference>
<dbReference type="RefSeq" id="XP_024663532.1">
    <property type="nucleotide sequence ID" value="XM_024807764.1"/>
</dbReference>
<dbReference type="InterPro" id="IPR032319">
    <property type="entry name" value="CLP1_P"/>
</dbReference>
<comment type="caution">
    <text evidence="9">The sequence shown here is derived from an EMBL/GenBank/DDBJ whole genome shotgun (WGS) entry which is preliminary data.</text>
</comment>
<dbReference type="InterPro" id="IPR045116">
    <property type="entry name" value="Clp1/Grc3"/>
</dbReference>
<evidence type="ECO:0000259" key="8">
    <source>
        <dbReference type="Pfam" id="PF16575"/>
    </source>
</evidence>
<dbReference type="EMBL" id="NDIQ01000001">
    <property type="protein sequence ID" value="PRT53586.1"/>
    <property type="molecule type" value="Genomic_DNA"/>
</dbReference>
<dbReference type="GO" id="GO:0051731">
    <property type="term" value="F:polynucleotide 5'-hydroxyl-kinase activity"/>
    <property type="evidence" value="ECO:0007669"/>
    <property type="project" value="InterPro"/>
</dbReference>
<reference evidence="9 10" key="1">
    <citation type="submission" date="2017-04" db="EMBL/GenBank/DDBJ databases">
        <title>Genome sequencing of [Candida] sorbophila.</title>
        <authorList>
            <person name="Ahn J.O."/>
        </authorList>
    </citation>
    <scope>NUCLEOTIDE SEQUENCE [LARGE SCALE GENOMIC DNA]</scope>
    <source>
        <strain evidence="9 10">DS02</strain>
    </source>
</reference>
<evidence type="ECO:0000256" key="1">
    <source>
        <dbReference type="ARBA" id="ARBA00011003"/>
    </source>
</evidence>
<dbReference type="OrthoDB" id="4054781at2759"/>
<dbReference type="STRING" id="45607.A0A2T0FF06"/>
<dbReference type="GO" id="GO:0000448">
    <property type="term" value="P:cleavage in ITS2 between 5.8S rRNA and LSU-rRNA of tricistronic rRNA transcript (SSU-rRNA, 5.8S rRNA, LSU-rRNA)"/>
    <property type="evidence" value="ECO:0007669"/>
    <property type="project" value="TreeGrafter"/>
</dbReference>
<keyword evidence="4" id="KW-0808">Transferase</keyword>
<feature type="domain" description="Clp1 P-loop" evidence="8">
    <location>
        <begin position="144"/>
        <end position="327"/>
    </location>
</feature>
<dbReference type="Gene3D" id="3.40.50.300">
    <property type="entry name" value="P-loop containing nucleotide triphosphate hydrolases"/>
    <property type="match status" value="1"/>
</dbReference>
<name>A0A2T0FF06_9ASCO</name>
<organism evidence="9 10">
    <name type="scientific">Wickerhamiella sorbophila</name>
    <dbReference type="NCBI Taxonomy" id="45607"/>
    <lineage>
        <taxon>Eukaryota</taxon>
        <taxon>Fungi</taxon>
        <taxon>Dikarya</taxon>
        <taxon>Ascomycota</taxon>
        <taxon>Saccharomycotina</taxon>
        <taxon>Dipodascomycetes</taxon>
        <taxon>Dipodascales</taxon>
        <taxon>Trichomonascaceae</taxon>
        <taxon>Wickerhamiella</taxon>
    </lineage>
</organism>
<dbReference type="PANTHER" id="PTHR12755">
    <property type="entry name" value="CLEAVAGE/POLYADENYLATION FACTOR IA SUBUNIT CLP1P"/>
    <property type="match status" value="1"/>
</dbReference>
<sequence>MMGSPTGVTTASDLTLYALSDPLVLAGHYFLVVLKGAVEVNGTVIEASLREIPVSCPLPPFYAIKPARSFVQASYLANDSHRDAATVVGIKPNPLTNFSKLASPFKSLFPELTVVSDRPELQPFKSWKSLSSQIDHGHKVVLLGPKNSGKSSLGRYLINQRIAKNQHVYYLDLDPGQGEFTPPGTLALCKVTDFVFGPPYSHCGFDNVVKAHSLGYVSPMDTPARYLDIFRDLYDKFLSVAENETLIVNTPGWTKGLGLELNSDVCLSVTPDFLCHMGNDEGFQDFTEATKDACDHIVAVDAVDIGENAPRFSAAELRVAQSMAYFHKTNQDHLTTWNPYKLPYGKDGIYALSVLDSDGIDLAQDAQVCTEGTIVAIAACDSPPPISDFSMDIPFVTSDVSMELHKVSECVGYAVIQYMSPDFIRLLTPLDPAVIGNRSVILVRGRLKLPIWEIWDQTSSSPAPWLSSRAAGGLGGSQLKFRRNLQRR</sequence>
<keyword evidence="10" id="KW-1185">Reference proteome</keyword>
<comment type="similarity">
    <text evidence="1">Belongs to the Clp1 family. NOL9/GRC3 subfamily.</text>
</comment>
<evidence type="ECO:0000313" key="10">
    <source>
        <dbReference type="Proteomes" id="UP000238350"/>
    </source>
</evidence>
<keyword evidence="5" id="KW-0547">Nucleotide-binding</keyword>
<dbReference type="InterPro" id="IPR027417">
    <property type="entry name" value="P-loop_NTPase"/>
</dbReference>
<accession>A0A2T0FF06</accession>
<evidence type="ECO:0000256" key="4">
    <source>
        <dbReference type="ARBA" id="ARBA00022679"/>
    </source>
</evidence>
<dbReference type="GO" id="GO:0005524">
    <property type="term" value="F:ATP binding"/>
    <property type="evidence" value="ECO:0007669"/>
    <property type="project" value="UniProtKB-KW"/>
</dbReference>
<dbReference type="Pfam" id="PF16575">
    <property type="entry name" value="CLP1_P"/>
    <property type="match status" value="1"/>
</dbReference>
<evidence type="ECO:0000256" key="7">
    <source>
        <dbReference type="ARBA" id="ARBA00022840"/>
    </source>
</evidence>
<dbReference type="PANTHER" id="PTHR12755:SF3">
    <property type="entry name" value="POLYNUCLEOTIDE 5'-HYDROXYL-KINASE NOL9"/>
    <property type="match status" value="1"/>
</dbReference>
<gene>
    <name evidence="9" type="ORF">B9G98_01206</name>
</gene>
<proteinExistence type="inferred from homology"/>
<dbReference type="AlphaFoldDB" id="A0A2T0FF06"/>